<dbReference type="Proteomes" id="UP001408594">
    <property type="component" value="Unassembled WGS sequence"/>
</dbReference>
<dbReference type="RefSeq" id="WP_345547966.1">
    <property type="nucleotide sequence ID" value="NZ_BAABRT010000001.1"/>
</dbReference>
<evidence type="ECO:0000256" key="1">
    <source>
        <dbReference type="SAM" id="MobiDB-lite"/>
    </source>
</evidence>
<comment type="caution">
    <text evidence="2">The sequence shown here is derived from an EMBL/GenBank/DDBJ whole genome shotgun (WGS) entry which is preliminary data.</text>
</comment>
<feature type="region of interest" description="Disordered" evidence="1">
    <location>
        <begin position="315"/>
        <end position="334"/>
    </location>
</feature>
<evidence type="ECO:0000313" key="2">
    <source>
        <dbReference type="EMBL" id="GAA5523651.1"/>
    </source>
</evidence>
<proteinExistence type="predicted"/>
<evidence type="ECO:0000313" key="3">
    <source>
        <dbReference type="Proteomes" id="UP001408594"/>
    </source>
</evidence>
<dbReference type="InterPro" id="IPR008928">
    <property type="entry name" value="6-hairpin_glycosidase_sf"/>
</dbReference>
<dbReference type="InterPro" id="IPR012341">
    <property type="entry name" value="6hp_glycosidase-like_sf"/>
</dbReference>
<keyword evidence="3" id="KW-1185">Reference proteome</keyword>
<dbReference type="Gene3D" id="1.50.10.10">
    <property type="match status" value="1"/>
</dbReference>
<reference evidence="2 3" key="1">
    <citation type="submission" date="2024-02" db="EMBL/GenBank/DDBJ databases">
        <title>Microbulbifer aestuariivivens NBRC 112533.</title>
        <authorList>
            <person name="Ichikawa N."/>
            <person name="Katano-Makiyama Y."/>
            <person name="Hidaka K."/>
        </authorList>
    </citation>
    <scope>NUCLEOTIDE SEQUENCE [LARGE SCALE GENOMIC DNA]</scope>
    <source>
        <strain evidence="2 3">NBRC 112533</strain>
    </source>
</reference>
<protein>
    <submittedName>
        <fullName evidence="2">Uncharacterized protein</fullName>
    </submittedName>
</protein>
<dbReference type="SUPFAM" id="SSF48208">
    <property type="entry name" value="Six-hairpin glycosidases"/>
    <property type="match status" value="1"/>
</dbReference>
<sequence length="763" mass="85793">MPWMKWLPWRFFVRKFATSHGFLDPLSVMARLQRFAQPSEVAEPIELLRAGVIFHARALMNSKVIQHNLDWVWPYWVERQFDPADESFIPRAFSITHCNLSHRNWTAVGMPDVEEMPIVDPRGLLTPHYDGWSIDVWLMSESGQILIPSKLKDCQQQLDIRADNIAVTTESAMEEMQLKQTVLVERANSGSVCRLHLQGQCPTAGWLVVSLRPYNPEGVSFLHKVRLDENRRQWLVEDQPAVEFDRPVEHHLASDYHQGDVYLDLNDSGGKTHAECEVGMATAAAMFRTEPGQPLNLSVSIPLNAGHRYLGHQKLGHRNTSQPESPRPPGWRESLQDHCRLQVPDAQLQFMYDAAIRTLILHSPKDVYPGPYTYKRFWFRDAAFMIQSLLYAGLSDRAERALDQFPKRQKRDGFFHSQDGEWDSNGEALWIFNLFGQLTNKPLKVAWQEPVLRGARWIHNKRQEKDGSRCGGLLPAGFSAEHLGPNDCYYWDDFWGVAGQRAAAAMCDRLGLSDEACTFAAQAEDFQNTIDASLAACAERLGRAAMPASPNRRLDAGAIGSIAAGYPLQLYPEHDPRLLDLAEFLMEKCFVSGGFFQDMIHSGINAYLTLHIAQVLLRAGDARCLELMRSVAKLASPTGQWPEAIHPHSFGGCMGDGQHAWAAAEWVAMQRNCFVREEGDLLVLASGLPPAWLADTGAEQPIRFGPALTRFGVVSLEIQPGDSPRVSWQANWYRGEPLMVVRALGYAAVEVRHGQTSVELTAL</sequence>
<name>A0ABP9WKC9_9GAMM</name>
<organism evidence="2 3">
    <name type="scientific">Microbulbifer aestuariivivens</name>
    <dbReference type="NCBI Taxonomy" id="1908308"/>
    <lineage>
        <taxon>Bacteria</taxon>
        <taxon>Pseudomonadati</taxon>
        <taxon>Pseudomonadota</taxon>
        <taxon>Gammaproteobacteria</taxon>
        <taxon>Cellvibrionales</taxon>
        <taxon>Microbulbiferaceae</taxon>
        <taxon>Microbulbifer</taxon>
    </lineage>
</organism>
<gene>
    <name evidence="2" type="ORF">Maes01_00200</name>
</gene>
<dbReference type="EMBL" id="BAABRT010000001">
    <property type="protein sequence ID" value="GAA5523651.1"/>
    <property type="molecule type" value="Genomic_DNA"/>
</dbReference>
<accession>A0ABP9WKC9</accession>